<keyword evidence="6 7" id="KW-0472">Membrane</keyword>
<keyword evidence="2 7" id="KW-0813">Transport</keyword>
<evidence type="ECO:0000313" key="10">
    <source>
        <dbReference type="Proteomes" id="UP000095003"/>
    </source>
</evidence>
<feature type="transmembrane region" description="Helical" evidence="7">
    <location>
        <begin position="78"/>
        <end position="99"/>
    </location>
</feature>
<dbReference type="Pfam" id="PF00528">
    <property type="entry name" value="BPD_transp_1"/>
    <property type="match status" value="1"/>
</dbReference>
<comment type="subcellular location">
    <subcellularLocation>
        <location evidence="1 7">Cell membrane</location>
        <topology evidence="1 7">Multi-pass membrane protein</topology>
    </subcellularLocation>
</comment>
<evidence type="ECO:0000256" key="4">
    <source>
        <dbReference type="ARBA" id="ARBA00022692"/>
    </source>
</evidence>
<dbReference type="PROSITE" id="PS50928">
    <property type="entry name" value="ABC_TM1"/>
    <property type="match status" value="1"/>
</dbReference>
<dbReference type="Proteomes" id="UP000095003">
    <property type="component" value="Unassembled WGS sequence"/>
</dbReference>
<evidence type="ECO:0000256" key="3">
    <source>
        <dbReference type="ARBA" id="ARBA00022475"/>
    </source>
</evidence>
<protein>
    <submittedName>
        <fullName evidence="9">Putative multiple-sugar transport system permease YteP</fullName>
    </submittedName>
</protein>
<feature type="transmembrane region" description="Helical" evidence="7">
    <location>
        <begin position="12"/>
        <end position="34"/>
    </location>
</feature>
<evidence type="ECO:0000256" key="7">
    <source>
        <dbReference type="RuleBase" id="RU363032"/>
    </source>
</evidence>
<comment type="similarity">
    <text evidence="7">Belongs to the binding-protein-dependent transport system permease family.</text>
</comment>
<dbReference type="RefSeq" id="WP_069156603.1">
    <property type="nucleotide sequence ID" value="NZ_DBFYTC010000269.1"/>
</dbReference>
<keyword evidence="9" id="KW-0762">Sugar transport</keyword>
<feature type="transmembrane region" description="Helical" evidence="7">
    <location>
        <begin position="160"/>
        <end position="186"/>
    </location>
</feature>
<feature type="transmembrane region" description="Helical" evidence="7">
    <location>
        <begin position="207"/>
        <end position="225"/>
    </location>
</feature>
<feature type="transmembrane region" description="Helical" evidence="7">
    <location>
        <begin position="120"/>
        <end position="140"/>
    </location>
</feature>
<dbReference type="GO" id="GO:0055085">
    <property type="term" value="P:transmembrane transport"/>
    <property type="evidence" value="ECO:0007669"/>
    <property type="project" value="InterPro"/>
</dbReference>
<dbReference type="InterPro" id="IPR000515">
    <property type="entry name" value="MetI-like"/>
</dbReference>
<gene>
    <name evidence="9" type="primary">yteP_21</name>
    <name evidence="9" type="ORF">BEH84_01279</name>
</gene>
<dbReference type="SUPFAM" id="SSF161098">
    <property type="entry name" value="MetI-like"/>
    <property type="match status" value="1"/>
</dbReference>
<evidence type="ECO:0000256" key="6">
    <source>
        <dbReference type="ARBA" id="ARBA00023136"/>
    </source>
</evidence>
<reference evidence="9 10" key="1">
    <citation type="submission" date="2016-07" db="EMBL/GenBank/DDBJ databases">
        <title>Characterization of isolates of Eisenbergiella tayi derived from blood cultures, using whole genome sequencing.</title>
        <authorList>
            <person name="Burdz T."/>
            <person name="Wiebe D."/>
            <person name="Huynh C."/>
            <person name="Bernard K."/>
        </authorList>
    </citation>
    <scope>NUCLEOTIDE SEQUENCE [LARGE SCALE GENOMIC DNA]</scope>
    <source>
        <strain evidence="9 10">NML 120489</strain>
    </source>
</reference>
<dbReference type="Gene3D" id="1.10.3720.10">
    <property type="entry name" value="MetI-like"/>
    <property type="match status" value="1"/>
</dbReference>
<feature type="transmembrane region" description="Helical" evidence="7">
    <location>
        <begin position="267"/>
        <end position="291"/>
    </location>
</feature>
<sequence length="301" mass="34564">MPEKLIKDIKKYKYVYLMLIPVLAYYIIFCYVPMGGLIMAFKDYAPRKGIFGSDWVGFKYFLDFFKDMYFVRLMRNTFMLNVYDIIIGFPAPIILALLLNEITGKKFKNTVQTMLYMPNFVSLVVLCGIVVDFCATEGVINDILAFIGFEPNNLLQNPWLFKPIFVITNLWQYAGWNSIIYMAAIMGINEELYDAAYVDGCGRMKRLIHVTLPGLVPTIVIMFILRLGNIMTVGFEKVILLYNPLTYETADVISSYVYRRGILEANYSYAAAVGLFNSLINFAFLVLANWLSKKATDESLW</sequence>
<feature type="domain" description="ABC transmembrane type-1" evidence="8">
    <location>
        <begin position="74"/>
        <end position="288"/>
    </location>
</feature>
<organism evidence="9 10">
    <name type="scientific">Eisenbergiella tayi</name>
    <dbReference type="NCBI Taxonomy" id="1432052"/>
    <lineage>
        <taxon>Bacteria</taxon>
        <taxon>Bacillati</taxon>
        <taxon>Bacillota</taxon>
        <taxon>Clostridia</taxon>
        <taxon>Lachnospirales</taxon>
        <taxon>Lachnospiraceae</taxon>
        <taxon>Eisenbergiella</taxon>
    </lineage>
</organism>
<evidence type="ECO:0000259" key="8">
    <source>
        <dbReference type="PROSITE" id="PS50928"/>
    </source>
</evidence>
<keyword evidence="5 7" id="KW-1133">Transmembrane helix</keyword>
<accession>A0A1E3AXY6</accession>
<keyword evidence="4 7" id="KW-0812">Transmembrane</keyword>
<evidence type="ECO:0000256" key="1">
    <source>
        <dbReference type="ARBA" id="ARBA00004651"/>
    </source>
</evidence>
<comment type="caution">
    <text evidence="9">The sequence shown here is derived from an EMBL/GenBank/DDBJ whole genome shotgun (WGS) entry which is preliminary data.</text>
</comment>
<dbReference type="PANTHER" id="PTHR43227:SF11">
    <property type="entry name" value="BLL4140 PROTEIN"/>
    <property type="match status" value="1"/>
</dbReference>
<dbReference type="GO" id="GO:0005886">
    <property type="term" value="C:plasma membrane"/>
    <property type="evidence" value="ECO:0007669"/>
    <property type="project" value="UniProtKB-SubCell"/>
</dbReference>
<name>A0A1E3AXY6_9FIRM</name>
<dbReference type="GeneID" id="93299774"/>
<dbReference type="EMBL" id="MCGI01000001">
    <property type="protein sequence ID" value="ODM13563.1"/>
    <property type="molecule type" value="Genomic_DNA"/>
</dbReference>
<evidence type="ECO:0000256" key="2">
    <source>
        <dbReference type="ARBA" id="ARBA00022448"/>
    </source>
</evidence>
<evidence type="ECO:0000313" key="9">
    <source>
        <dbReference type="EMBL" id="ODM13563.1"/>
    </source>
</evidence>
<keyword evidence="3" id="KW-1003">Cell membrane</keyword>
<dbReference type="CDD" id="cd06261">
    <property type="entry name" value="TM_PBP2"/>
    <property type="match status" value="1"/>
</dbReference>
<dbReference type="InterPro" id="IPR035906">
    <property type="entry name" value="MetI-like_sf"/>
</dbReference>
<dbReference type="PANTHER" id="PTHR43227">
    <property type="entry name" value="BLL4140 PROTEIN"/>
    <property type="match status" value="1"/>
</dbReference>
<proteinExistence type="inferred from homology"/>
<dbReference type="InterPro" id="IPR050809">
    <property type="entry name" value="UgpAE/MalFG_permease"/>
</dbReference>
<evidence type="ECO:0000256" key="5">
    <source>
        <dbReference type="ARBA" id="ARBA00022989"/>
    </source>
</evidence>
<dbReference type="AlphaFoldDB" id="A0A1E3AXY6"/>